<evidence type="ECO:0000259" key="3">
    <source>
        <dbReference type="PROSITE" id="PS51186"/>
    </source>
</evidence>
<evidence type="ECO:0000256" key="2">
    <source>
        <dbReference type="ARBA" id="ARBA00023315"/>
    </source>
</evidence>
<dbReference type="SUPFAM" id="SSF55729">
    <property type="entry name" value="Acyl-CoA N-acyltransferases (Nat)"/>
    <property type="match status" value="1"/>
</dbReference>
<accession>A0A0K2B3S0</accession>
<keyword evidence="2" id="KW-0012">Acyltransferase</keyword>
<sequence>MHPATTGQSPKRHGAGLSLYQVVGKLQTLLATCAWRGSLAIMGDWVMRLASMADVEPVAELRAVVLRTDLERVGRYDEQRVRQRLREGFKPAHTWVIDVGGLFAGCVSLRPAEDAHWLEHFYLAPHLQGSGIGTAVLRELLERCDRDGTRVRLNVLQGSPAQRLYERHGFTLETEEPVDVFMVREPALAVRDKRAASRFAEPHGQ</sequence>
<dbReference type="InterPro" id="IPR016181">
    <property type="entry name" value="Acyl_CoA_acyltransferase"/>
</dbReference>
<evidence type="ECO:0000256" key="1">
    <source>
        <dbReference type="ARBA" id="ARBA00022679"/>
    </source>
</evidence>
<dbReference type="InterPro" id="IPR000182">
    <property type="entry name" value="GNAT_dom"/>
</dbReference>
<dbReference type="Proteomes" id="UP000061018">
    <property type="component" value="Chromosome"/>
</dbReference>
<dbReference type="InterPro" id="IPR050832">
    <property type="entry name" value="Bact_Acetyltransf"/>
</dbReference>
<keyword evidence="1 4" id="KW-0808">Transferase</keyword>
<dbReference type="Gene3D" id="3.40.630.30">
    <property type="match status" value="1"/>
</dbReference>
<organism evidence="4 5">
    <name type="scientific">Streptomyces ambofaciens (strain ATCC 23877 / 3486 / DSM 40053 / JCM 4204 / NBRC 12836 / NRRL B-2516)</name>
    <dbReference type="NCBI Taxonomy" id="278992"/>
    <lineage>
        <taxon>Bacteria</taxon>
        <taxon>Bacillati</taxon>
        <taxon>Actinomycetota</taxon>
        <taxon>Actinomycetes</taxon>
        <taxon>Kitasatosporales</taxon>
        <taxon>Streptomycetaceae</taxon>
        <taxon>Streptomyces</taxon>
    </lineage>
</organism>
<dbReference type="PANTHER" id="PTHR43877">
    <property type="entry name" value="AMINOALKYLPHOSPHONATE N-ACETYLTRANSFERASE-RELATED-RELATED"/>
    <property type="match status" value="1"/>
</dbReference>
<evidence type="ECO:0000313" key="5">
    <source>
        <dbReference type="Proteomes" id="UP000061018"/>
    </source>
</evidence>
<evidence type="ECO:0000313" key="4">
    <source>
        <dbReference type="EMBL" id="AKZ59868.1"/>
    </source>
</evidence>
<dbReference type="GO" id="GO:0016747">
    <property type="term" value="F:acyltransferase activity, transferring groups other than amino-acyl groups"/>
    <property type="evidence" value="ECO:0007669"/>
    <property type="project" value="InterPro"/>
</dbReference>
<proteinExistence type="predicted"/>
<dbReference type="PANTHER" id="PTHR43877:SF2">
    <property type="entry name" value="AMINOALKYLPHOSPHONATE N-ACETYLTRANSFERASE-RELATED"/>
    <property type="match status" value="1"/>
</dbReference>
<dbReference type="AlphaFoldDB" id="A0A0K2B3S0"/>
<gene>
    <name evidence="4" type="ORF">SAM23877_6823</name>
</gene>
<feature type="domain" description="N-acetyltransferase" evidence="3">
    <location>
        <begin position="45"/>
        <end position="197"/>
    </location>
</feature>
<reference evidence="5" key="1">
    <citation type="journal article" date="2015" name="J. Biotechnol.">
        <title>Complete genome sequence of Streptomyces ambofaciens ATCC 23877, the spiramycin producer.</title>
        <authorList>
            <person name="Thibessard A."/>
            <person name="Haas D."/>
            <person name="Gerbaud C."/>
            <person name="Aigle B."/>
            <person name="Lautru S."/>
            <person name="Pernodet J.L."/>
            <person name="Leblond P."/>
        </authorList>
    </citation>
    <scope>NUCLEOTIDE SEQUENCE [LARGE SCALE GENOMIC DNA]</scope>
    <source>
        <strain evidence="5">ATCC 23877 / 3486 / DSM 40053 / JCM 4204 / NBRC 12836 / NRRL B-2516</strain>
    </source>
</reference>
<dbReference type="CDD" id="cd04301">
    <property type="entry name" value="NAT_SF"/>
    <property type="match status" value="1"/>
</dbReference>
<dbReference type="KEGG" id="samb:SAM23877_6823"/>
<name>A0A0K2B3S0_STRA7</name>
<dbReference type="Pfam" id="PF00583">
    <property type="entry name" value="Acetyltransf_1"/>
    <property type="match status" value="1"/>
</dbReference>
<protein>
    <submittedName>
        <fullName evidence="4">Putative acetyltransferase (Modular protein)</fullName>
    </submittedName>
</protein>
<dbReference type="STRING" id="1889.SAM40697_6152"/>
<dbReference type="EMBL" id="CP012382">
    <property type="protein sequence ID" value="AKZ59868.1"/>
    <property type="molecule type" value="Genomic_DNA"/>
</dbReference>
<dbReference type="PROSITE" id="PS51186">
    <property type="entry name" value="GNAT"/>
    <property type="match status" value="1"/>
</dbReference>